<keyword evidence="3" id="KW-1185">Reference proteome</keyword>
<feature type="region of interest" description="Disordered" evidence="1">
    <location>
        <begin position="38"/>
        <end position="63"/>
    </location>
</feature>
<dbReference type="RefSeq" id="WP_260643526.1">
    <property type="nucleotide sequence ID" value="NZ_CP104003.1"/>
</dbReference>
<evidence type="ECO:0000256" key="1">
    <source>
        <dbReference type="SAM" id="MobiDB-lite"/>
    </source>
</evidence>
<name>A0A9E7R6B7_9EURY</name>
<dbReference type="EMBL" id="CP104003">
    <property type="protein sequence ID" value="UWM56412.1"/>
    <property type="molecule type" value="Genomic_DNA"/>
</dbReference>
<protein>
    <submittedName>
        <fullName evidence="2">Uncharacterized protein</fullName>
    </submittedName>
</protein>
<gene>
    <name evidence="2" type="ORF">N0B31_08980</name>
</gene>
<organism evidence="2 3">
    <name type="scientific">Salinirubellus salinus</name>
    <dbReference type="NCBI Taxonomy" id="1364945"/>
    <lineage>
        <taxon>Archaea</taxon>
        <taxon>Methanobacteriati</taxon>
        <taxon>Methanobacteriota</taxon>
        <taxon>Stenosarchaea group</taxon>
        <taxon>Halobacteria</taxon>
        <taxon>Halobacteriales</taxon>
        <taxon>Natronomonadaceae</taxon>
        <taxon>Salinirubellus</taxon>
    </lineage>
</organism>
<accession>A0A9E7R6B7</accession>
<evidence type="ECO:0000313" key="3">
    <source>
        <dbReference type="Proteomes" id="UP001057580"/>
    </source>
</evidence>
<dbReference type="GeneID" id="74942552"/>
<proteinExistence type="predicted"/>
<dbReference type="Proteomes" id="UP001057580">
    <property type="component" value="Chromosome"/>
</dbReference>
<dbReference type="KEGG" id="ssai:N0B31_08980"/>
<dbReference type="AlphaFoldDB" id="A0A9E7R6B7"/>
<evidence type="ECO:0000313" key="2">
    <source>
        <dbReference type="EMBL" id="UWM56412.1"/>
    </source>
</evidence>
<sequence>MALAASLDGLVVHPEDAIDAGGVVLQQGTTESFVSRLGRRRATVGTGEPDLRSGRLGRPVSPR</sequence>
<reference evidence="2" key="1">
    <citation type="submission" date="2022-09" db="EMBL/GenBank/DDBJ databases">
        <title>Diverse halophilic archaea isolated from saline environments.</title>
        <authorList>
            <person name="Cui H.-L."/>
        </authorList>
    </citation>
    <scope>NUCLEOTIDE SEQUENCE</scope>
    <source>
        <strain evidence="2">ZS-35-S2</strain>
    </source>
</reference>